<dbReference type="InterPro" id="IPR000219">
    <property type="entry name" value="DH_dom"/>
</dbReference>
<keyword evidence="1" id="KW-0597">Phosphoprotein</keyword>
<dbReference type="InterPro" id="IPR051336">
    <property type="entry name" value="RhoGEF_Guanine_NuclExch_SF"/>
</dbReference>
<dbReference type="Pfam" id="PF00621">
    <property type="entry name" value="RhoGEF"/>
    <property type="match status" value="1"/>
</dbReference>
<dbReference type="SMART" id="SM00325">
    <property type="entry name" value="RhoGEF"/>
    <property type="match status" value="1"/>
</dbReference>
<dbReference type="Pfam" id="PF23289">
    <property type="entry name" value="Spectrin_5"/>
    <property type="match status" value="1"/>
</dbReference>
<keyword evidence="2" id="KW-0344">Guanine-nucleotide releasing factor</keyword>
<dbReference type="InterPro" id="IPR055251">
    <property type="entry name" value="SOS1_NGEF_PH"/>
</dbReference>
<dbReference type="Gene3D" id="1.20.900.10">
    <property type="entry name" value="Dbl homology (DH) domain"/>
    <property type="match status" value="1"/>
</dbReference>
<dbReference type="CDD" id="cd00160">
    <property type="entry name" value="RhoGEF"/>
    <property type="match status" value="1"/>
</dbReference>
<dbReference type="PROSITE" id="PS50010">
    <property type="entry name" value="DH_2"/>
    <property type="match status" value="1"/>
</dbReference>
<dbReference type="FunFam" id="2.30.29.30:FF:000078">
    <property type="entry name" value="Guanine nucleotide exchange factor DBS"/>
    <property type="match status" value="1"/>
</dbReference>
<evidence type="ECO:0000256" key="1">
    <source>
        <dbReference type="ARBA" id="ARBA00022553"/>
    </source>
</evidence>
<evidence type="ECO:0000259" key="3">
    <source>
        <dbReference type="PROSITE" id="PS50003"/>
    </source>
</evidence>
<dbReference type="GO" id="GO:0005085">
    <property type="term" value="F:guanyl-nucleotide exchange factor activity"/>
    <property type="evidence" value="ECO:0007669"/>
    <property type="project" value="UniProtKB-KW"/>
</dbReference>
<dbReference type="PANTHER" id="PTHR22826:SF207">
    <property type="entry name" value="PROTO-ONCOGENE DBL-LIKE ISOFORM X1"/>
    <property type="match status" value="1"/>
</dbReference>
<dbReference type="PROSITE" id="PS00741">
    <property type="entry name" value="DH_1"/>
    <property type="match status" value="1"/>
</dbReference>
<sequence>MAQANPLRGLPRIQRAAMSFPGHLHLVLVLRPKTQLQTTGTDLGFRFSQDDFALKMPMVMLSSLTDLLRFIDENQLSSEFGGTLEECHSDWIVLQTAIESFAVNVKEIAQLLQTFGTELSEMELPDEASGIEYLLRSHTEKYRQMKTHHVPFVSCRLVAQLRDMEMAFDGFFEKHHLKLQQYLQLLQYEMSFHEVQTRKHSLLFLQEEMGHAQIIILHGHQLAASHHYALALIVQRCNELRHQSDTLTTALRAKRASLTRIRDLLLRLEEGAYLLANQLLDKFQSKEGAQAALQDIEKLMETDPSVLQSNPDILSLEFEAILTPQLQVLTHFWINYSLFFFPRENNHTIAYLCQNYAQISKFCKPEISDHVMKELIETERIYVDELLSVLLGYRAEMDNPYLSNIMPSVLRNKKEELFGNLPEIYKFHSRIFMQDLQSCFETPERVGERFLERKENFQVYECYCQNKPRSDALWRQCSDSAFIQECKKKLDHKLGLDSYLLKPVQRLTKYQLLLKELLKHSSNSQYASELQGALNAMLDLLKSVNDSMHQIAITGYEGELSDLGRVLMQGSFNVWINHRKGPTRMKDMARFKPMQRHLFLHERALLFCKKREESGEAHNRTASYSFKHCLMMSAVGITENVKGDVKKFEIWYNGKEEVYVVQASTVDVKTAWLTEIRKILHNQQKIDKGSYTAFPFLLTSVLNSELVFLN</sequence>
<dbReference type="Gene3D" id="2.30.29.30">
    <property type="entry name" value="Pleckstrin-homology domain (PH domain)/Phosphotyrosine-binding domain (PTB)"/>
    <property type="match status" value="1"/>
</dbReference>
<dbReference type="PROSITE" id="PS50003">
    <property type="entry name" value="PH_DOMAIN"/>
    <property type="match status" value="1"/>
</dbReference>
<dbReference type="PANTHER" id="PTHR22826">
    <property type="entry name" value="RHO GUANINE EXCHANGE FACTOR-RELATED"/>
    <property type="match status" value="1"/>
</dbReference>
<dbReference type="Proteomes" id="UP000694701">
    <property type="component" value="Unplaced"/>
</dbReference>
<dbReference type="InterPro" id="IPR001331">
    <property type="entry name" value="GDS_CDC24_CS"/>
</dbReference>
<dbReference type="GO" id="GO:0016358">
    <property type="term" value="P:dendrite development"/>
    <property type="evidence" value="ECO:0007669"/>
    <property type="project" value="TreeGrafter"/>
</dbReference>
<reference evidence="5" key="1">
    <citation type="submission" date="2025-08" db="UniProtKB">
        <authorList>
            <consortium name="Ensembl"/>
        </authorList>
    </citation>
    <scope>IDENTIFICATION</scope>
</reference>
<feature type="domain" description="DH" evidence="4">
    <location>
        <begin position="367"/>
        <end position="547"/>
    </location>
</feature>
<dbReference type="InterPro" id="IPR011993">
    <property type="entry name" value="PH-like_dom_sf"/>
</dbReference>
<accession>A0A8C2HIA4</accession>
<evidence type="ECO:0000256" key="2">
    <source>
        <dbReference type="ARBA" id="ARBA00022658"/>
    </source>
</evidence>
<dbReference type="GO" id="GO:0005737">
    <property type="term" value="C:cytoplasm"/>
    <property type="evidence" value="ECO:0007669"/>
    <property type="project" value="TreeGrafter"/>
</dbReference>
<dbReference type="SUPFAM" id="SSF48065">
    <property type="entry name" value="DBL homology domain (DH-domain)"/>
    <property type="match status" value="1"/>
</dbReference>
<dbReference type="Ensembl" id="ENSCCRT00020049232.1">
    <property type="protein sequence ID" value="ENSCCRP00020045140.1"/>
    <property type="gene ID" value="ENSCCRG00020020065.1"/>
</dbReference>
<dbReference type="InterPro" id="IPR001849">
    <property type="entry name" value="PH_domain"/>
</dbReference>
<protein>
    <submittedName>
        <fullName evidence="5">MCF.2 cell line derived transforming sequence b</fullName>
    </submittedName>
</protein>
<dbReference type="InterPro" id="IPR056466">
    <property type="entry name" value="Spectrin_DBS"/>
</dbReference>
<evidence type="ECO:0000259" key="4">
    <source>
        <dbReference type="PROSITE" id="PS50010"/>
    </source>
</evidence>
<organism evidence="5 6">
    <name type="scientific">Cyprinus carpio</name>
    <name type="common">Common carp</name>
    <dbReference type="NCBI Taxonomy" id="7962"/>
    <lineage>
        <taxon>Eukaryota</taxon>
        <taxon>Metazoa</taxon>
        <taxon>Chordata</taxon>
        <taxon>Craniata</taxon>
        <taxon>Vertebrata</taxon>
        <taxon>Euteleostomi</taxon>
        <taxon>Actinopterygii</taxon>
        <taxon>Neopterygii</taxon>
        <taxon>Teleostei</taxon>
        <taxon>Ostariophysi</taxon>
        <taxon>Cypriniformes</taxon>
        <taxon>Cyprinidae</taxon>
        <taxon>Cyprininae</taxon>
        <taxon>Cyprinus</taxon>
    </lineage>
</organism>
<evidence type="ECO:0000313" key="6">
    <source>
        <dbReference type="Proteomes" id="UP000694701"/>
    </source>
</evidence>
<dbReference type="SMART" id="SM00233">
    <property type="entry name" value="PH"/>
    <property type="match status" value="1"/>
</dbReference>
<dbReference type="SUPFAM" id="SSF50729">
    <property type="entry name" value="PH domain-like"/>
    <property type="match status" value="1"/>
</dbReference>
<name>A0A8C2HIA4_CYPCA</name>
<dbReference type="GO" id="GO:0035556">
    <property type="term" value="P:intracellular signal transduction"/>
    <property type="evidence" value="ECO:0007669"/>
    <property type="project" value="InterPro"/>
</dbReference>
<feature type="domain" description="PH" evidence="3">
    <location>
        <begin position="565"/>
        <end position="681"/>
    </location>
</feature>
<proteinExistence type="predicted"/>
<dbReference type="InterPro" id="IPR035899">
    <property type="entry name" value="DBL_dom_sf"/>
</dbReference>
<evidence type="ECO:0000313" key="5">
    <source>
        <dbReference type="Ensembl" id="ENSCCRP00020045140.1"/>
    </source>
</evidence>
<dbReference type="AlphaFoldDB" id="A0A8C2HIA4"/>
<dbReference type="Pfam" id="PF22697">
    <property type="entry name" value="SOS1_NGEF_PH"/>
    <property type="match status" value="1"/>
</dbReference>